<protein>
    <submittedName>
        <fullName evidence="2">Uncharacterized protein</fullName>
    </submittedName>
</protein>
<gene>
    <name evidence="2" type="ORF">DIATSA_LOCUS3442</name>
</gene>
<dbReference type="Proteomes" id="UP001153714">
    <property type="component" value="Chromosome 14"/>
</dbReference>
<dbReference type="OrthoDB" id="10057873at2759"/>
<evidence type="ECO:0000313" key="2">
    <source>
        <dbReference type="EMBL" id="CAG9785411.1"/>
    </source>
</evidence>
<sequence length="165" mass="18568">MNDQNPSPCTSSTMPDNGGDGVKQINYEIYPLILTTDDRQRIQNLAIHALKTSYKNHEIMPGSSRSSTTSKEDDDFIVFDSRDSDQPQTSKMELVTFLNDNSKELSILKRYPNIKNEFIQFNTSLCLSGIVERNGFIHSPARGCLSDKSFKNLVFMKGNSGFENS</sequence>
<evidence type="ECO:0000313" key="3">
    <source>
        <dbReference type="Proteomes" id="UP001153714"/>
    </source>
</evidence>
<proteinExistence type="predicted"/>
<keyword evidence="3" id="KW-1185">Reference proteome</keyword>
<dbReference type="AlphaFoldDB" id="A0A9N9WCM9"/>
<dbReference type="EMBL" id="OU893345">
    <property type="protein sequence ID" value="CAG9785411.1"/>
    <property type="molecule type" value="Genomic_DNA"/>
</dbReference>
<evidence type="ECO:0000256" key="1">
    <source>
        <dbReference type="SAM" id="MobiDB-lite"/>
    </source>
</evidence>
<reference evidence="2" key="1">
    <citation type="submission" date="2021-12" db="EMBL/GenBank/DDBJ databases">
        <authorList>
            <person name="King R."/>
        </authorList>
    </citation>
    <scope>NUCLEOTIDE SEQUENCE</scope>
</reference>
<reference evidence="2" key="2">
    <citation type="submission" date="2022-10" db="EMBL/GenBank/DDBJ databases">
        <authorList>
            <consortium name="ENA_rothamsted_submissions"/>
            <consortium name="culmorum"/>
            <person name="King R."/>
        </authorList>
    </citation>
    <scope>NUCLEOTIDE SEQUENCE</scope>
</reference>
<feature type="region of interest" description="Disordered" evidence="1">
    <location>
        <begin position="1"/>
        <end position="21"/>
    </location>
</feature>
<feature type="compositionally biased region" description="Polar residues" evidence="1">
    <location>
        <begin position="1"/>
        <end position="15"/>
    </location>
</feature>
<organism evidence="2 3">
    <name type="scientific">Diatraea saccharalis</name>
    <name type="common">sugarcane borer</name>
    <dbReference type="NCBI Taxonomy" id="40085"/>
    <lineage>
        <taxon>Eukaryota</taxon>
        <taxon>Metazoa</taxon>
        <taxon>Ecdysozoa</taxon>
        <taxon>Arthropoda</taxon>
        <taxon>Hexapoda</taxon>
        <taxon>Insecta</taxon>
        <taxon>Pterygota</taxon>
        <taxon>Neoptera</taxon>
        <taxon>Endopterygota</taxon>
        <taxon>Lepidoptera</taxon>
        <taxon>Glossata</taxon>
        <taxon>Ditrysia</taxon>
        <taxon>Pyraloidea</taxon>
        <taxon>Crambidae</taxon>
        <taxon>Crambinae</taxon>
        <taxon>Diatraea</taxon>
    </lineage>
</organism>
<name>A0A9N9WCM9_9NEOP</name>
<accession>A0A9N9WCM9</accession>